<dbReference type="Pfam" id="PF14322">
    <property type="entry name" value="SusD-like_3"/>
    <property type="match status" value="1"/>
</dbReference>
<dbReference type="Gene3D" id="1.25.40.390">
    <property type="match status" value="1"/>
</dbReference>
<keyword evidence="5" id="KW-0998">Cell outer membrane</keyword>
<evidence type="ECO:0000259" key="7">
    <source>
        <dbReference type="Pfam" id="PF14322"/>
    </source>
</evidence>
<keyword evidence="3" id="KW-0732">Signal</keyword>
<feature type="domain" description="SusD-like N-terminal" evidence="7">
    <location>
        <begin position="116"/>
        <end position="232"/>
    </location>
</feature>
<accession>A0ABV7JU84</accession>
<dbReference type="EMBL" id="JBHRTA010000038">
    <property type="protein sequence ID" value="MFC3198867.1"/>
    <property type="molecule type" value="Genomic_DNA"/>
</dbReference>
<dbReference type="RefSeq" id="WP_379023937.1">
    <property type="nucleotide sequence ID" value="NZ_JBHRTA010000038.1"/>
</dbReference>
<dbReference type="InterPro" id="IPR033985">
    <property type="entry name" value="SusD-like_N"/>
</dbReference>
<protein>
    <submittedName>
        <fullName evidence="8">RagB/SusD family nutrient uptake outer membrane protein</fullName>
    </submittedName>
</protein>
<evidence type="ECO:0000256" key="5">
    <source>
        <dbReference type="ARBA" id="ARBA00023237"/>
    </source>
</evidence>
<feature type="domain" description="RagB/SusD" evidence="6">
    <location>
        <begin position="319"/>
        <end position="585"/>
    </location>
</feature>
<evidence type="ECO:0000256" key="3">
    <source>
        <dbReference type="ARBA" id="ARBA00022729"/>
    </source>
</evidence>
<name>A0ABV7JU84_9SPHI</name>
<dbReference type="Proteomes" id="UP001595526">
    <property type="component" value="Unassembled WGS sequence"/>
</dbReference>
<dbReference type="PROSITE" id="PS51257">
    <property type="entry name" value="PROKAR_LIPOPROTEIN"/>
    <property type="match status" value="1"/>
</dbReference>
<dbReference type="InterPro" id="IPR012944">
    <property type="entry name" value="SusD_RagB_dom"/>
</dbReference>
<reference evidence="9" key="1">
    <citation type="journal article" date="2019" name="Int. J. Syst. Evol. Microbiol.">
        <title>The Global Catalogue of Microorganisms (GCM) 10K type strain sequencing project: providing services to taxonomists for standard genome sequencing and annotation.</title>
        <authorList>
            <consortium name="The Broad Institute Genomics Platform"/>
            <consortium name="The Broad Institute Genome Sequencing Center for Infectious Disease"/>
            <person name="Wu L."/>
            <person name="Ma J."/>
        </authorList>
    </citation>
    <scope>NUCLEOTIDE SEQUENCE [LARGE SCALE GENOMIC DNA]</scope>
    <source>
        <strain evidence="9">KCTC 52416</strain>
    </source>
</reference>
<evidence type="ECO:0000256" key="4">
    <source>
        <dbReference type="ARBA" id="ARBA00023136"/>
    </source>
</evidence>
<dbReference type="SUPFAM" id="SSF48452">
    <property type="entry name" value="TPR-like"/>
    <property type="match status" value="1"/>
</dbReference>
<gene>
    <name evidence="8" type="ORF">ACFOET_14690</name>
</gene>
<evidence type="ECO:0000256" key="2">
    <source>
        <dbReference type="ARBA" id="ARBA00006275"/>
    </source>
</evidence>
<dbReference type="InterPro" id="IPR011990">
    <property type="entry name" value="TPR-like_helical_dom_sf"/>
</dbReference>
<evidence type="ECO:0000259" key="6">
    <source>
        <dbReference type="Pfam" id="PF07980"/>
    </source>
</evidence>
<comment type="caution">
    <text evidence="8">The sequence shown here is derived from an EMBL/GenBank/DDBJ whole genome shotgun (WGS) entry which is preliminary data.</text>
</comment>
<evidence type="ECO:0000313" key="9">
    <source>
        <dbReference type="Proteomes" id="UP001595526"/>
    </source>
</evidence>
<organism evidence="8 9">
    <name type="scientific">Parapedobacter deserti</name>
    <dbReference type="NCBI Taxonomy" id="1912957"/>
    <lineage>
        <taxon>Bacteria</taxon>
        <taxon>Pseudomonadati</taxon>
        <taxon>Bacteroidota</taxon>
        <taxon>Sphingobacteriia</taxon>
        <taxon>Sphingobacteriales</taxon>
        <taxon>Sphingobacteriaceae</taxon>
        <taxon>Parapedobacter</taxon>
    </lineage>
</organism>
<keyword evidence="4" id="KW-0472">Membrane</keyword>
<proteinExistence type="inferred from homology"/>
<comment type="similarity">
    <text evidence="2">Belongs to the SusD family.</text>
</comment>
<comment type="subcellular location">
    <subcellularLocation>
        <location evidence="1">Cell outer membrane</location>
    </subcellularLocation>
</comment>
<evidence type="ECO:0000313" key="8">
    <source>
        <dbReference type="EMBL" id="MFC3198867.1"/>
    </source>
</evidence>
<evidence type="ECO:0000256" key="1">
    <source>
        <dbReference type="ARBA" id="ARBA00004442"/>
    </source>
</evidence>
<dbReference type="Pfam" id="PF07980">
    <property type="entry name" value="SusD_RagB"/>
    <property type="match status" value="1"/>
</dbReference>
<sequence length="586" mass="67431">MNTTIKYRIFSLLSLLWVGCNDEFLERYPLDRISGDTYWNTENDLAVYNNSLYHMTLNNNDVPILHGHTADDWSSIWNQDEMSDNMAILGIRHVFYQEIRSGKHNVPATPGWFGYKGWNFVRAVNVGLANYNRADIPQEIIDRYAGEARLFRGWFYAEKVSKYGDVPWIDRELNIDSEELYAPRTPREEAMAHVLEDLNFAAEKLPNNWNDGNTPGRLNRWAALLVKSRVCLFEGTWRKYHGGSNADLWLAEAAKAAKELIEDGPYRLYVTGDIHNDYNAYHRILDLSGNPEVLYWRKYKAGVLTNHIQVPFNEIASGTKSLVEDYLASDGLPITLSPLYEGDEEIEDVFKNRDPRLRQTILHPEDKEKYRYHLGNALSYPRVIGMEANPSATGYHIVKFYNADDMIGKAYNTGESPAIILRFGEAMLNYAEALAELGTITQHDLDISINKLRDRVGMPHLTLNVPMDPRYAADGVSALIVEIRRERRVELFAEGFRYNDLRRWKQGKKLEQPTWGMRWNEAAIARYPDAEVRTAIDPVTGKTYIDVDQGSDWENPVFDENKHYLWPIPLSELAQNPNIGQNPGWD</sequence>
<keyword evidence="9" id="KW-1185">Reference proteome</keyword>